<dbReference type="InterPro" id="IPR007345">
    <property type="entry name" value="Polysacch_pyruvyl_Trfase"/>
</dbReference>
<dbReference type="PANTHER" id="PTHR36836:SF1">
    <property type="entry name" value="COLANIC ACID BIOSYNTHESIS PROTEIN WCAK"/>
    <property type="match status" value="1"/>
</dbReference>
<accession>A0A3D8PVP8</accession>
<keyword evidence="3" id="KW-1185">Reference proteome</keyword>
<keyword evidence="2" id="KW-0808">Transferase</keyword>
<protein>
    <submittedName>
        <fullName evidence="2">Polysaccharide pyruvyl transferase family protein</fullName>
    </submittedName>
</protein>
<dbReference type="OrthoDB" id="2522120at2"/>
<proteinExistence type="predicted"/>
<dbReference type="Pfam" id="PF04230">
    <property type="entry name" value="PS_pyruv_trans"/>
    <property type="match status" value="1"/>
</dbReference>
<dbReference type="Proteomes" id="UP000256520">
    <property type="component" value="Unassembled WGS sequence"/>
</dbReference>
<dbReference type="PANTHER" id="PTHR36836">
    <property type="entry name" value="COLANIC ACID BIOSYNTHESIS PROTEIN WCAK"/>
    <property type="match status" value="1"/>
</dbReference>
<gene>
    <name evidence="2" type="ORF">CWR45_07895</name>
</gene>
<comment type="caution">
    <text evidence="2">The sequence shown here is derived from an EMBL/GenBank/DDBJ whole genome shotgun (WGS) entry which is preliminary data.</text>
</comment>
<dbReference type="EMBL" id="PIOD01000007">
    <property type="protein sequence ID" value="RDW19348.1"/>
    <property type="molecule type" value="Genomic_DNA"/>
</dbReference>
<name>A0A3D8PVP8_9BACI</name>
<dbReference type="GO" id="GO:0016740">
    <property type="term" value="F:transferase activity"/>
    <property type="evidence" value="ECO:0007669"/>
    <property type="project" value="UniProtKB-KW"/>
</dbReference>
<dbReference type="RefSeq" id="WP_115749338.1">
    <property type="nucleotide sequence ID" value="NZ_PIOD01000007.1"/>
</dbReference>
<evidence type="ECO:0000259" key="1">
    <source>
        <dbReference type="Pfam" id="PF04230"/>
    </source>
</evidence>
<evidence type="ECO:0000313" key="3">
    <source>
        <dbReference type="Proteomes" id="UP000256520"/>
    </source>
</evidence>
<sequence>MKKVLYIGWIGYKNLGDELMFDLFKYNLLHLGDKFKLDTVNNEERFLKNITLSHYDLIILGGGSILSSSQNFIQPIIIDTLYKAIQLNKKVMIWGSGIDWVPKSYINHLKNDMDMQFPISDTLRLKMKEVFEKSVWAGVRGPLTLKLLKSLGVTDNIHVSGDPGFLMNKEAIVTDKSPAKPFAEEDKVIAVNWGTTFNVVYGNNELNVEDALAAALNQLIAQGYKIYFYLVWSADLPATERLYNKINQKEHIILDKILYHQDELMAILEDVVFTINFKLHANYISLAAGVPFIAFGYRFKIFDFVESVDLSDYIISTDSLTIATEIISLENKLSSNRQEIIDKMATYQNEYCERLNKPFELNLFL</sequence>
<dbReference type="AlphaFoldDB" id="A0A3D8PVP8"/>
<organism evidence="2 3">
    <name type="scientific">Oceanobacillus chungangensis</name>
    <dbReference type="NCBI Taxonomy" id="1229152"/>
    <lineage>
        <taxon>Bacteria</taxon>
        <taxon>Bacillati</taxon>
        <taxon>Bacillota</taxon>
        <taxon>Bacilli</taxon>
        <taxon>Bacillales</taxon>
        <taxon>Bacillaceae</taxon>
        <taxon>Oceanobacillus</taxon>
    </lineage>
</organism>
<evidence type="ECO:0000313" key="2">
    <source>
        <dbReference type="EMBL" id="RDW19348.1"/>
    </source>
</evidence>
<reference evidence="3" key="1">
    <citation type="submission" date="2017-11" db="EMBL/GenBank/DDBJ databases">
        <authorList>
            <person name="Zhu W."/>
        </authorList>
    </citation>
    <scope>NUCLEOTIDE SEQUENCE [LARGE SCALE GENOMIC DNA]</scope>
    <source>
        <strain evidence="3">CAU 1051</strain>
    </source>
</reference>
<feature type="domain" description="Polysaccharide pyruvyl transferase" evidence="1">
    <location>
        <begin position="14"/>
        <end position="297"/>
    </location>
</feature>